<dbReference type="Pfam" id="PF10844">
    <property type="entry name" value="DUF2577"/>
    <property type="match status" value="1"/>
</dbReference>
<protein>
    <recommendedName>
        <fullName evidence="3">DUF2577 domain-containing protein</fullName>
    </recommendedName>
</protein>
<evidence type="ECO:0000313" key="1">
    <source>
        <dbReference type="EMBL" id="SET71193.1"/>
    </source>
</evidence>
<proteinExistence type="predicted"/>
<dbReference type="Proteomes" id="UP000198508">
    <property type="component" value="Unassembled WGS sequence"/>
</dbReference>
<name>A0A1I0GJ85_9FIRM</name>
<dbReference type="InterPro" id="IPR022555">
    <property type="entry name" value="DUF2577"/>
</dbReference>
<dbReference type="STRING" id="460384.SAMN05216313_11232"/>
<keyword evidence="2" id="KW-1185">Reference proteome</keyword>
<evidence type="ECO:0008006" key="3">
    <source>
        <dbReference type="Google" id="ProtNLM"/>
    </source>
</evidence>
<organism evidence="1 2">
    <name type="scientific">Enterocloster lavalensis</name>
    <dbReference type="NCBI Taxonomy" id="460384"/>
    <lineage>
        <taxon>Bacteria</taxon>
        <taxon>Bacillati</taxon>
        <taxon>Bacillota</taxon>
        <taxon>Clostridia</taxon>
        <taxon>Lachnospirales</taxon>
        <taxon>Lachnospiraceae</taxon>
        <taxon>Enterocloster</taxon>
    </lineage>
</organism>
<accession>A0A1I0GJ85</accession>
<sequence>MPDAQWIENMKRIMLQAVEAGDPCDLIPGTVVSVSPAAVQIDQKTTVKGSQVLVPRRLTDHTETMVIPQLGEVDVTVKNGLKPGERVLLLQKKGGQQYLVLERW</sequence>
<reference evidence="2" key="1">
    <citation type="submission" date="2016-10" db="EMBL/GenBank/DDBJ databases">
        <authorList>
            <person name="Varghese N."/>
            <person name="Submissions S."/>
        </authorList>
    </citation>
    <scope>NUCLEOTIDE SEQUENCE [LARGE SCALE GENOMIC DNA]</scope>
    <source>
        <strain evidence="2">NLAE-zl-G277</strain>
    </source>
</reference>
<evidence type="ECO:0000313" key="2">
    <source>
        <dbReference type="Proteomes" id="UP000198508"/>
    </source>
</evidence>
<dbReference type="RefSeq" id="WP_092364177.1">
    <property type="nucleotide sequence ID" value="NZ_FOIM01000012.1"/>
</dbReference>
<dbReference type="EMBL" id="FOIM01000012">
    <property type="protein sequence ID" value="SET71193.1"/>
    <property type="molecule type" value="Genomic_DNA"/>
</dbReference>
<dbReference type="AlphaFoldDB" id="A0A1I0GJ85"/>
<gene>
    <name evidence="1" type="ORF">SAMN05216313_11232</name>
</gene>